<dbReference type="SMART" id="SM00342">
    <property type="entry name" value="HTH_ARAC"/>
    <property type="match status" value="1"/>
</dbReference>
<dbReference type="PANTHER" id="PTHR46796:SF6">
    <property type="entry name" value="ARAC SUBFAMILY"/>
    <property type="match status" value="1"/>
</dbReference>
<keyword evidence="2" id="KW-0238">DNA-binding</keyword>
<evidence type="ECO:0000256" key="1">
    <source>
        <dbReference type="ARBA" id="ARBA00023015"/>
    </source>
</evidence>
<keyword evidence="3" id="KW-0804">Transcription</keyword>
<dbReference type="InterPro" id="IPR050204">
    <property type="entry name" value="AraC_XylS_family_regulators"/>
</dbReference>
<protein>
    <submittedName>
        <fullName evidence="5">Helix-turn-helix domain-containing protein</fullName>
    </submittedName>
</protein>
<dbReference type="Pfam" id="PF14525">
    <property type="entry name" value="AraC_binding_2"/>
    <property type="match status" value="1"/>
</dbReference>
<organism evidence="5 6">
    <name type="scientific">Streptomyces iconiensis</name>
    <dbReference type="NCBI Taxonomy" id="1384038"/>
    <lineage>
        <taxon>Bacteria</taxon>
        <taxon>Bacillati</taxon>
        <taxon>Actinomycetota</taxon>
        <taxon>Actinomycetes</taxon>
        <taxon>Kitasatosporales</taxon>
        <taxon>Streptomycetaceae</taxon>
        <taxon>Streptomyces</taxon>
    </lineage>
</organism>
<evidence type="ECO:0000256" key="2">
    <source>
        <dbReference type="ARBA" id="ARBA00023125"/>
    </source>
</evidence>
<evidence type="ECO:0000313" key="5">
    <source>
        <dbReference type="EMBL" id="MDJ1137706.1"/>
    </source>
</evidence>
<comment type="caution">
    <text evidence="5">The sequence shown here is derived from an EMBL/GenBank/DDBJ whole genome shotgun (WGS) entry which is preliminary data.</text>
</comment>
<dbReference type="Proteomes" id="UP001214441">
    <property type="component" value="Unassembled WGS sequence"/>
</dbReference>
<evidence type="ECO:0000313" key="6">
    <source>
        <dbReference type="Proteomes" id="UP001214441"/>
    </source>
</evidence>
<dbReference type="PROSITE" id="PS01124">
    <property type="entry name" value="HTH_ARAC_FAMILY_2"/>
    <property type="match status" value="1"/>
</dbReference>
<dbReference type="InterPro" id="IPR009057">
    <property type="entry name" value="Homeodomain-like_sf"/>
</dbReference>
<dbReference type="Pfam" id="PF12833">
    <property type="entry name" value="HTH_18"/>
    <property type="match status" value="1"/>
</dbReference>
<gene>
    <name evidence="5" type="ORF">NMN56_038285</name>
</gene>
<dbReference type="PANTHER" id="PTHR46796">
    <property type="entry name" value="HTH-TYPE TRANSCRIPTIONAL ACTIVATOR RHAS-RELATED"/>
    <property type="match status" value="1"/>
</dbReference>
<dbReference type="InterPro" id="IPR035418">
    <property type="entry name" value="AraC-bd_2"/>
</dbReference>
<name>A0ABT7A8R0_9ACTN</name>
<sequence>MSPVLDTASLPPGDREELVRLAVWESVVRIDIAHHLPSTDLSVRIGWETVGPIGICSARATALTIQRTPRLAREDEEPAVFLGLQLRGASLVVQNDRQALLRPGDFALYDTRTPYTLVFEEGVDQHFLRFPRSALALPERSLRDITAVTLGTDNPVARLASTYFSQLAVSEDLHEGRHAAAVAEPSIELLRAVVASQLRNTDLARAPLEATHGLRVLEYIRAHLAEHDLSAARIAAAHGISVRHLYVVLARSGVSLGDWIRTRRLAECQRELADPAGRHRTVAAVGRGWGFADAAHFSRVFKQAYGLSPRAWRDQNRPDPST</sequence>
<evidence type="ECO:0000256" key="3">
    <source>
        <dbReference type="ARBA" id="ARBA00023163"/>
    </source>
</evidence>
<dbReference type="InterPro" id="IPR020449">
    <property type="entry name" value="Tscrpt_reg_AraC-type_HTH"/>
</dbReference>
<dbReference type="InterPro" id="IPR018060">
    <property type="entry name" value="HTH_AraC"/>
</dbReference>
<keyword evidence="6" id="KW-1185">Reference proteome</keyword>
<proteinExistence type="predicted"/>
<feature type="domain" description="HTH araC/xylS-type" evidence="4">
    <location>
        <begin position="214"/>
        <end position="315"/>
    </location>
</feature>
<keyword evidence="1" id="KW-0805">Transcription regulation</keyword>
<accession>A0ABT7A8R0</accession>
<dbReference type="PRINTS" id="PR00032">
    <property type="entry name" value="HTHARAC"/>
</dbReference>
<dbReference type="EMBL" id="JANCPR020000063">
    <property type="protein sequence ID" value="MDJ1137706.1"/>
    <property type="molecule type" value="Genomic_DNA"/>
</dbReference>
<dbReference type="SUPFAM" id="SSF46689">
    <property type="entry name" value="Homeodomain-like"/>
    <property type="match status" value="1"/>
</dbReference>
<dbReference type="Gene3D" id="1.10.10.60">
    <property type="entry name" value="Homeodomain-like"/>
    <property type="match status" value="1"/>
</dbReference>
<reference evidence="5 6" key="1">
    <citation type="submission" date="2023-05" db="EMBL/GenBank/DDBJ databases">
        <title>Streptantibioticus silvisoli sp. nov., acidotolerant actinomycetes 1 from pine litter.</title>
        <authorList>
            <person name="Swiecimska M."/>
            <person name="Golinska P."/>
            <person name="Sangal V."/>
            <person name="Wachnowicz B."/>
            <person name="Goodfellow M."/>
        </authorList>
    </citation>
    <scope>NUCLEOTIDE SEQUENCE [LARGE SCALE GENOMIC DNA]</scope>
    <source>
        <strain evidence="5 6">DSM 42109</strain>
    </source>
</reference>
<evidence type="ECO:0000259" key="4">
    <source>
        <dbReference type="PROSITE" id="PS01124"/>
    </source>
</evidence>
<dbReference type="RefSeq" id="WP_274047437.1">
    <property type="nucleotide sequence ID" value="NZ_JANCPR020000063.1"/>
</dbReference>